<organism evidence="7 8">
    <name type="scientific">Enterococcus sulfureus ATCC 49903</name>
    <dbReference type="NCBI Taxonomy" id="1140003"/>
    <lineage>
        <taxon>Bacteria</taxon>
        <taxon>Bacillati</taxon>
        <taxon>Bacillota</taxon>
        <taxon>Bacilli</taxon>
        <taxon>Lactobacillales</taxon>
        <taxon>Enterococcaceae</taxon>
        <taxon>Enterococcus</taxon>
    </lineage>
</organism>
<dbReference type="Gene3D" id="3.20.20.80">
    <property type="entry name" value="Glycosidases"/>
    <property type="match status" value="1"/>
</dbReference>
<dbReference type="InterPro" id="IPR018120">
    <property type="entry name" value="Glyco_hydro_1_AS"/>
</dbReference>
<dbReference type="eggNOG" id="COG2723">
    <property type="taxonomic scope" value="Bacteria"/>
</dbReference>
<dbReference type="EMBL" id="ASWO01000007">
    <property type="protein sequence ID" value="EOT82963.1"/>
    <property type="molecule type" value="Genomic_DNA"/>
</dbReference>
<keyword evidence="8" id="KW-1185">Reference proteome</keyword>
<dbReference type="STRING" id="1140003.OMY_02005"/>
<dbReference type="PROSITE" id="PS00653">
    <property type="entry name" value="GLYCOSYL_HYDROL_F1_2"/>
    <property type="match status" value="1"/>
</dbReference>
<dbReference type="GO" id="GO:0005829">
    <property type="term" value="C:cytosol"/>
    <property type="evidence" value="ECO:0007669"/>
    <property type="project" value="TreeGrafter"/>
</dbReference>
<dbReference type="PATRIC" id="fig|1140003.3.peg.1932"/>
<evidence type="ECO:0000256" key="2">
    <source>
        <dbReference type="ARBA" id="ARBA00022801"/>
    </source>
</evidence>
<name>S0KM22_9ENTE</name>
<evidence type="ECO:0000256" key="1">
    <source>
        <dbReference type="ARBA" id="ARBA00010838"/>
    </source>
</evidence>
<dbReference type="SUPFAM" id="SSF51445">
    <property type="entry name" value="(Trans)glycosidases"/>
    <property type="match status" value="1"/>
</dbReference>
<dbReference type="OrthoDB" id="1637462at2"/>
<evidence type="ECO:0000256" key="4">
    <source>
        <dbReference type="PROSITE-ProRule" id="PRU10055"/>
    </source>
</evidence>
<dbReference type="RefSeq" id="WP_016186437.1">
    <property type="nucleotide sequence ID" value="NZ_ASWO01000007.1"/>
</dbReference>
<dbReference type="NCBIfam" id="NF007158">
    <property type="entry name" value="PRK09593.1"/>
    <property type="match status" value="1"/>
</dbReference>
<dbReference type="InterPro" id="IPR017853">
    <property type="entry name" value="GH"/>
</dbReference>
<dbReference type="InterPro" id="IPR033132">
    <property type="entry name" value="GH_1_N_CS"/>
</dbReference>
<dbReference type="FunFam" id="3.20.20.80:FF:000004">
    <property type="entry name" value="Beta-glucosidase 6-phospho-beta-glucosidase"/>
    <property type="match status" value="1"/>
</dbReference>
<dbReference type="InterPro" id="IPR001360">
    <property type="entry name" value="Glyco_hydro_1"/>
</dbReference>
<dbReference type="PRINTS" id="PR00131">
    <property type="entry name" value="GLHYDRLASE1"/>
</dbReference>
<evidence type="ECO:0000256" key="6">
    <source>
        <dbReference type="RuleBase" id="RU004468"/>
    </source>
</evidence>
<keyword evidence="2 6" id="KW-0378">Hydrolase</keyword>
<dbReference type="Proteomes" id="UP000015961">
    <property type="component" value="Unassembled WGS sequence"/>
</dbReference>
<proteinExistence type="inferred from homology"/>
<comment type="similarity">
    <text evidence="1 5">Belongs to the glycosyl hydrolase 1 family.</text>
</comment>
<keyword evidence="3 6" id="KW-0326">Glycosidase</keyword>
<dbReference type="GO" id="GO:0016052">
    <property type="term" value="P:carbohydrate catabolic process"/>
    <property type="evidence" value="ECO:0007669"/>
    <property type="project" value="TreeGrafter"/>
</dbReference>
<dbReference type="PANTHER" id="PTHR10353:SF122">
    <property type="entry name" value="6-PHOSPHO-BETA-GLUCOSIDASE ASCB-RELATED"/>
    <property type="match status" value="1"/>
</dbReference>
<sequence>MTNSVFPDGFLWGGATAANQLEGAFKEGGKGLSVADAMPGGKARLDVLSSDTFDWTIDEDKYIYPNHRGIDHYHHFKEDIALFAKMGFKCYRFSIAWTRIFPKGDETTPNEAGLVFYEQVIDECVKHGIEPVITISHYEMPLHLAKEYGGWKNRELITFYERYAKVVLERFHSKVKYWMTFNEINSAFHFPALSQGMVKSTGAGDYHNVFQAWHNQFVASSKAVKIGHELNPELQIGCMIIYATTYSFDSNPVNQMATIEQNQEMNFFCADVQVRGEYPVYTKRIFDKYNVGELDIAEGELELLKDYPVDYIGFSYYMSSVVNITDEEAAKASGNLLAGLKNPFLKASEWGWQIDPVGLRIALNELYNRYEKPVFIVENGLGAIDNVDENFYVEDEYRIDYLREHIEAMADAIKDGVDIMGYTPWGCIDLVSASTGEMSKRYGFIYVDLDDEGNGTGKRYEKKSFNWYKDVIATNGSKLN</sequence>
<evidence type="ECO:0000256" key="3">
    <source>
        <dbReference type="ARBA" id="ARBA00023295"/>
    </source>
</evidence>
<evidence type="ECO:0000256" key="5">
    <source>
        <dbReference type="RuleBase" id="RU003690"/>
    </source>
</evidence>
<dbReference type="AlphaFoldDB" id="S0KM22"/>
<feature type="active site" description="Nucleophile" evidence="4">
    <location>
        <position position="378"/>
    </location>
</feature>
<dbReference type="PANTHER" id="PTHR10353">
    <property type="entry name" value="GLYCOSYL HYDROLASE"/>
    <property type="match status" value="1"/>
</dbReference>
<gene>
    <name evidence="7" type="ORF">I573_02076</name>
</gene>
<dbReference type="PROSITE" id="PS00572">
    <property type="entry name" value="GLYCOSYL_HYDROL_F1_1"/>
    <property type="match status" value="1"/>
</dbReference>
<reference evidence="7 8" key="1">
    <citation type="submission" date="2013-03" db="EMBL/GenBank/DDBJ databases">
        <title>The Genome Sequence of Enterococcus sulfureus ATCC_49903 (PacBio/Illumina hybrid assembly).</title>
        <authorList>
            <consortium name="The Broad Institute Genomics Platform"/>
            <consortium name="The Broad Institute Genome Sequencing Center for Infectious Disease"/>
            <person name="Earl A."/>
            <person name="Russ C."/>
            <person name="Gilmore M."/>
            <person name="Surin D."/>
            <person name="Walker B."/>
            <person name="Young S."/>
            <person name="Zeng Q."/>
            <person name="Gargeya S."/>
            <person name="Fitzgerald M."/>
            <person name="Haas B."/>
            <person name="Abouelleil A."/>
            <person name="Allen A.W."/>
            <person name="Alvarado L."/>
            <person name="Arachchi H.M."/>
            <person name="Berlin A.M."/>
            <person name="Chapman S.B."/>
            <person name="Gainer-Dewar J."/>
            <person name="Goldberg J."/>
            <person name="Griggs A."/>
            <person name="Gujja S."/>
            <person name="Hansen M."/>
            <person name="Howarth C."/>
            <person name="Imamovic A."/>
            <person name="Ireland A."/>
            <person name="Larimer J."/>
            <person name="McCowan C."/>
            <person name="Murphy C."/>
            <person name="Pearson M."/>
            <person name="Poon T.W."/>
            <person name="Priest M."/>
            <person name="Roberts A."/>
            <person name="Saif S."/>
            <person name="Shea T."/>
            <person name="Sisk P."/>
            <person name="Sykes S."/>
            <person name="Wortman J."/>
            <person name="Nusbaum C."/>
            <person name="Birren B."/>
        </authorList>
    </citation>
    <scope>NUCLEOTIDE SEQUENCE [LARGE SCALE GENOMIC DNA]</scope>
    <source>
        <strain evidence="7 8">ATCC 49903</strain>
    </source>
</reference>
<accession>S0KM22</accession>
<evidence type="ECO:0000313" key="7">
    <source>
        <dbReference type="EMBL" id="EOT82963.1"/>
    </source>
</evidence>
<dbReference type="GO" id="GO:0008422">
    <property type="term" value="F:beta-glucosidase activity"/>
    <property type="evidence" value="ECO:0007669"/>
    <property type="project" value="TreeGrafter"/>
</dbReference>
<dbReference type="Pfam" id="PF00232">
    <property type="entry name" value="Glyco_hydro_1"/>
    <property type="match status" value="1"/>
</dbReference>
<evidence type="ECO:0000313" key="8">
    <source>
        <dbReference type="Proteomes" id="UP000015961"/>
    </source>
</evidence>
<protein>
    <submittedName>
        <fullName evidence="7">6-phospho-beta-glucosidase</fullName>
    </submittedName>
</protein>
<comment type="caution">
    <text evidence="7">The sequence shown here is derived from an EMBL/GenBank/DDBJ whole genome shotgun (WGS) entry which is preliminary data.</text>
</comment>